<protein>
    <submittedName>
        <fullName evidence="2">Uncharacterized protein</fullName>
    </submittedName>
</protein>
<organism evidence="2 3">
    <name type="scientific">Candidatus Blackburnbacteria bacterium RIFCSPLOWO2_01_FULL_40_20</name>
    <dbReference type="NCBI Taxonomy" id="1797519"/>
    <lineage>
        <taxon>Bacteria</taxon>
        <taxon>Candidatus Blackburniibacteriota</taxon>
    </lineage>
</organism>
<evidence type="ECO:0000313" key="3">
    <source>
        <dbReference type="Proteomes" id="UP000178659"/>
    </source>
</evidence>
<accession>A0A1G1VB44</accession>
<name>A0A1G1VB44_9BACT</name>
<gene>
    <name evidence="2" type="ORF">A3A77_05115</name>
</gene>
<keyword evidence="1" id="KW-0472">Membrane</keyword>
<keyword evidence="1" id="KW-0812">Transmembrane</keyword>
<sequence length="187" mass="20383">MSATKRKNVNLLPSTGFEHSQTGKLLNWLLTGGRVIVICTEIVVIGAFFSRFWLDKTLTDLYEQNNLKKAQIEASSVFESEFKALQTRINIIKSSDATKLDASIVTKNIASVLPPGVVLTNISIANGEVILKGNSLSEGGLVGLMKALEGRKDFKNPILSNIGLETLGQQLIGFTIKFNTEKEGKSK</sequence>
<evidence type="ECO:0000313" key="2">
    <source>
        <dbReference type="EMBL" id="OGY12629.1"/>
    </source>
</evidence>
<evidence type="ECO:0000256" key="1">
    <source>
        <dbReference type="SAM" id="Phobius"/>
    </source>
</evidence>
<reference evidence="2 3" key="1">
    <citation type="journal article" date="2016" name="Nat. Commun.">
        <title>Thousands of microbial genomes shed light on interconnected biogeochemical processes in an aquifer system.</title>
        <authorList>
            <person name="Anantharaman K."/>
            <person name="Brown C.T."/>
            <person name="Hug L.A."/>
            <person name="Sharon I."/>
            <person name="Castelle C.J."/>
            <person name="Probst A.J."/>
            <person name="Thomas B.C."/>
            <person name="Singh A."/>
            <person name="Wilkins M.J."/>
            <person name="Karaoz U."/>
            <person name="Brodie E.L."/>
            <person name="Williams K.H."/>
            <person name="Hubbard S.S."/>
            <person name="Banfield J.F."/>
        </authorList>
    </citation>
    <scope>NUCLEOTIDE SEQUENCE [LARGE SCALE GENOMIC DNA]</scope>
</reference>
<keyword evidence="1" id="KW-1133">Transmembrane helix</keyword>
<dbReference type="AlphaFoldDB" id="A0A1G1VB44"/>
<dbReference type="EMBL" id="MHCC01000026">
    <property type="protein sequence ID" value="OGY12629.1"/>
    <property type="molecule type" value="Genomic_DNA"/>
</dbReference>
<comment type="caution">
    <text evidence="2">The sequence shown here is derived from an EMBL/GenBank/DDBJ whole genome shotgun (WGS) entry which is preliminary data.</text>
</comment>
<feature type="transmembrane region" description="Helical" evidence="1">
    <location>
        <begin position="35"/>
        <end position="54"/>
    </location>
</feature>
<dbReference type="PANTHER" id="PTHR40278">
    <property type="entry name" value="DNA UTILIZATION PROTEIN HOFN"/>
    <property type="match status" value="1"/>
</dbReference>
<dbReference type="PANTHER" id="PTHR40278:SF1">
    <property type="entry name" value="DNA UTILIZATION PROTEIN HOFN"/>
    <property type="match status" value="1"/>
</dbReference>
<dbReference type="InterPro" id="IPR007813">
    <property type="entry name" value="PilN"/>
</dbReference>
<dbReference type="Proteomes" id="UP000178659">
    <property type="component" value="Unassembled WGS sequence"/>
</dbReference>
<dbReference type="Pfam" id="PF05137">
    <property type="entry name" value="PilN"/>
    <property type="match status" value="1"/>
</dbReference>
<dbReference type="InterPro" id="IPR052534">
    <property type="entry name" value="Extracell_DNA_Util/SecSys_Comp"/>
</dbReference>
<proteinExistence type="predicted"/>